<dbReference type="Gene3D" id="2.10.109.10">
    <property type="entry name" value="Umud Fragment, subunit A"/>
    <property type="match status" value="1"/>
</dbReference>
<organism evidence="3 4">
    <name type="scientific">Acidithiobacillus ferrooxidans</name>
    <name type="common">Thiobacillus ferrooxidans</name>
    <dbReference type="NCBI Taxonomy" id="920"/>
    <lineage>
        <taxon>Bacteria</taxon>
        <taxon>Pseudomonadati</taxon>
        <taxon>Pseudomonadota</taxon>
        <taxon>Acidithiobacillia</taxon>
        <taxon>Acidithiobacillales</taxon>
        <taxon>Acidithiobacillaceae</taxon>
        <taxon>Acidithiobacillus</taxon>
    </lineage>
</organism>
<dbReference type="SUPFAM" id="SSF51306">
    <property type="entry name" value="LexA/Signal peptidase"/>
    <property type="match status" value="1"/>
</dbReference>
<feature type="compositionally biased region" description="Basic residues" evidence="1">
    <location>
        <begin position="1"/>
        <end position="12"/>
    </location>
</feature>
<evidence type="ECO:0000259" key="2">
    <source>
        <dbReference type="Pfam" id="PF10502"/>
    </source>
</evidence>
<evidence type="ECO:0000256" key="1">
    <source>
        <dbReference type="SAM" id="MobiDB-lite"/>
    </source>
</evidence>
<accession>A0A2W1KHE4</accession>
<comment type="caution">
    <text evidence="3">The sequence shown here is derived from an EMBL/GenBank/DDBJ whole genome shotgun (WGS) entry which is preliminary data.</text>
</comment>
<feature type="region of interest" description="Disordered" evidence="1">
    <location>
        <begin position="1"/>
        <end position="39"/>
    </location>
</feature>
<feature type="domain" description="Peptidase S26" evidence="2">
    <location>
        <begin position="131"/>
        <end position="275"/>
    </location>
</feature>
<dbReference type="Pfam" id="PF10502">
    <property type="entry name" value="Peptidase_S26"/>
    <property type="match status" value="1"/>
</dbReference>
<dbReference type="InterPro" id="IPR019533">
    <property type="entry name" value="Peptidase_S26"/>
</dbReference>
<proteinExistence type="predicted"/>
<dbReference type="OrthoDB" id="5360818at2"/>
<evidence type="ECO:0000313" key="3">
    <source>
        <dbReference type="EMBL" id="PZD81845.1"/>
    </source>
</evidence>
<evidence type="ECO:0000313" key="4">
    <source>
        <dbReference type="Proteomes" id="UP000248886"/>
    </source>
</evidence>
<sequence length="290" mass="32875">MVAGRRKIRRPSSRGSSERNRCPLPFPRRMSGRWPRNSCRMQTPCRVQTHSLRRPRHSNRRPRQQWMRVATMANRSNLPFSLSRPPSTTGLRPPCRLRPCWKRLLPVAVAGMVISGTVTAWDNGDWRLNLSPSEPMGIWSVTPIAPGTKLHAGEIVTLCPRLPSGYHYGWLKDKNHDANACADGRAPYIKTIVAGPGDVIHESHHGVTINGKPLPDSRPLPYTTSKPQVRLPQWRGTITLKAGQYWAYGAGDPRFSFDSRYWGPFRQSQVRGVAHPIAVWKYAWTPRVKD</sequence>
<dbReference type="InterPro" id="IPR036286">
    <property type="entry name" value="LexA/Signal_pep-like_sf"/>
</dbReference>
<gene>
    <name evidence="3" type="ORF">DN052_01860</name>
</gene>
<dbReference type="AlphaFoldDB" id="A0A2W1KHE4"/>
<name>A0A2W1KHE4_ACIFR</name>
<dbReference type="Proteomes" id="UP000248886">
    <property type="component" value="Unassembled WGS sequence"/>
</dbReference>
<dbReference type="GO" id="GO:0006465">
    <property type="term" value="P:signal peptide processing"/>
    <property type="evidence" value="ECO:0007669"/>
    <property type="project" value="InterPro"/>
</dbReference>
<dbReference type="EMBL" id="QKQP01000001">
    <property type="protein sequence ID" value="PZD81845.1"/>
    <property type="molecule type" value="Genomic_DNA"/>
</dbReference>
<protein>
    <recommendedName>
        <fullName evidence="2">Peptidase S26 domain-containing protein</fullName>
    </recommendedName>
</protein>
<dbReference type="GO" id="GO:0004252">
    <property type="term" value="F:serine-type endopeptidase activity"/>
    <property type="evidence" value="ECO:0007669"/>
    <property type="project" value="InterPro"/>
</dbReference>
<reference evidence="3 4" key="1">
    <citation type="submission" date="2018-06" db="EMBL/GenBank/DDBJ databases">
        <title>Draft sequence of Acidithiobacillus ferrooxidans CCM 4253.</title>
        <authorList>
            <person name="Moya-Beltran A."/>
            <person name="Castro M."/>
            <person name="Covarrubias P.C."/>
            <person name="Issotta F."/>
            <person name="Janiczek O."/>
            <person name="Mandl M."/>
            <person name="Kucera J."/>
            <person name="Quatrini R."/>
        </authorList>
    </citation>
    <scope>NUCLEOTIDE SEQUENCE [LARGE SCALE GENOMIC DNA]</scope>
    <source>
        <strain evidence="3 4">CCM 4253</strain>
    </source>
</reference>